<dbReference type="InterPro" id="IPR002559">
    <property type="entry name" value="Transposase_11"/>
</dbReference>
<dbReference type="RefSeq" id="WP_377053270.1">
    <property type="nucleotide sequence ID" value="NZ_JBHLVZ010000069.1"/>
</dbReference>
<sequence>MKHRPRPPEQADLLRPRLVDMIDGRHELVRLAALIDWPWFEREWAGFFPAGERRPATHPRLVAGLMYLQHAHGLSDEAVLARWVENPYFQHFSGETVFQHRPPIHPSSLSRWRGRIGEEGVEWLLTKTVEAGRACGAVTPRSLSEIAVDTTVMEKAIAHPTDSKLYERARCSLVALAGKAGIRLRQNYNRKAPRLAAQAGRHAHARQFRRMRKALRTLKGYTGRVMRDIGRKLGTISEGALGMRIEQRMTLVTRLLRQTPKSAGKLYALHEPEVDCISKGKARVRYEFGCKVSVATTLTGGFVVGMRSMPGNPYDGHTLSDTLQQVKTLTGQLPSLAVVDRGYRGHGAHGTTVLVSGTRRGLTPRLRKLLRRRSAIEPEIGHMKSDGRLARCALKGTIGDALYTVLCGCGHNIRKILAYLRALLLALLGALIQEMGQPDYQPVTIQTA</sequence>
<accession>A0ABV6IVI7</accession>
<protein>
    <submittedName>
        <fullName evidence="3">IS5 family transposase</fullName>
    </submittedName>
</protein>
<dbReference type="InterPro" id="IPR047710">
    <property type="entry name" value="Transpos_IS5-like"/>
</dbReference>
<organism evidence="3 4">
    <name type="scientific">Muricoccus vinaceus</name>
    <dbReference type="NCBI Taxonomy" id="424704"/>
    <lineage>
        <taxon>Bacteria</taxon>
        <taxon>Pseudomonadati</taxon>
        <taxon>Pseudomonadota</taxon>
        <taxon>Alphaproteobacteria</taxon>
        <taxon>Acetobacterales</taxon>
        <taxon>Roseomonadaceae</taxon>
        <taxon>Muricoccus</taxon>
    </lineage>
</organism>
<keyword evidence="4" id="KW-1185">Reference proteome</keyword>
<feature type="domain" description="Transposase IS4-like" evidence="1">
    <location>
        <begin position="280"/>
        <end position="392"/>
    </location>
</feature>
<proteinExistence type="predicted"/>
<dbReference type="PANTHER" id="PTHR33803">
    <property type="entry name" value="IS1478 TRANSPOSASE"/>
    <property type="match status" value="1"/>
</dbReference>
<evidence type="ECO:0000313" key="3">
    <source>
        <dbReference type="EMBL" id="MFC0387630.1"/>
    </source>
</evidence>
<evidence type="ECO:0000259" key="1">
    <source>
        <dbReference type="Pfam" id="PF01609"/>
    </source>
</evidence>
<name>A0ABV6IVI7_9PROT</name>
<dbReference type="InterPro" id="IPR008490">
    <property type="entry name" value="Transposase_InsH_N"/>
</dbReference>
<evidence type="ECO:0000259" key="2">
    <source>
        <dbReference type="Pfam" id="PF05598"/>
    </source>
</evidence>
<evidence type="ECO:0000313" key="4">
    <source>
        <dbReference type="Proteomes" id="UP001589789"/>
    </source>
</evidence>
<reference evidence="3 4" key="1">
    <citation type="submission" date="2024-09" db="EMBL/GenBank/DDBJ databases">
        <authorList>
            <person name="Sun Q."/>
            <person name="Mori K."/>
        </authorList>
    </citation>
    <scope>NUCLEOTIDE SEQUENCE [LARGE SCALE GENOMIC DNA]</scope>
    <source>
        <strain evidence="3 4">CCM 7468</strain>
    </source>
</reference>
<gene>
    <name evidence="3" type="ORF">ACFFIC_19085</name>
</gene>
<feature type="domain" description="Transposase InsH N-terminal" evidence="2">
    <location>
        <begin position="18"/>
        <end position="115"/>
    </location>
</feature>
<dbReference type="Pfam" id="PF01609">
    <property type="entry name" value="DDE_Tnp_1"/>
    <property type="match status" value="1"/>
</dbReference>
<dbReference type="Proteomes" id="UP001589789">
    <property type="component" value="Unassembled WGS sequence"/>
</dbReference>
<dbReference type="EMBL" id="JBHLVZ010000069">
    <property type="protein sequence ID" value="MFC0387630.1"/>
    <property type="molecule type" value="Genomic_DNA"/>
</dbReference>
<dbReference type="NCBIfam" id="NF033578">
    <property type="entry name" value="transpos_IS5_1"/>
    <property type="match status" value="1"/>
</dbReference>
<dbReference type="Pfam" id="PF05598">
    <property type="entry name" value="DUF772"/>
    <property type="match status" value="1"/>
</dbReference>
<comment type="caution">
    <text evidence="3">The sequence shown here is derived from an EMBL/GenBank/DDBJ whole genome shotgun (WGS) entry which is preliminary data.</text>
</comment>
<dbReference type="PANTHER" id="PTHR33803:SF3">
    <property type="entry name" value="BLL1974 PROTEIN"/>
    <property type="match status" value="1"/>
</dbReference>